<sequence length="59" mass="5962">MPALYAVVITLAVLVGALLVGGVFYAVHRRPALNGPVTAAIATISALTALLALAFTTAR</sequence>
<reference evidence="2 3" key="1">
    <citation type="submission" date="2019-09" db="EMBL/GenBank/DDBJ databases">
        <title>Isolation and identification of active actinomycetes.</title>
        <authorList>
            <person name="Yu Z."/>
            <person name="Han C."/>
            <person name="Yu B."/>
        </authorList>
    </citation>
    <scope>NUCLEOTIDE SEQUENCE [LARGE SCALE GENOMIC DNA]</scope>
    <source>
        <strain evidence="2 3">NEAU-H2</strain>
    </source>
</reference>
<dbReference type="RefSeq" id="WP_151472595.1">
    <property type="nucleotide sequence ID" value="NZ_WBKG01000030.1"/>
</dbReference>
<evidence type="ECO:0000256" key="1">
    <source>
        <dbReference type="SAM" id="Phobius"/>
    </source>
</evidence>
<keyword evidence="1" id="KW-0812">Transmembrane</keyword>
<feature type="transmembrane region" description="Helical" evidence="1">
    <location>
        <begin position="6"/>
        <end position="27"/>
    </location>
</feature>
<evidence type="ECO:0000313" key="2">
    <source>
        <dbReference type="EMBL" id="KAB1982834.1"/>
    </source>
</evidence>
<accession>A0A7J5D8G8</accession>
<gene>
    <name evidence="2" type="ORF">F8144_29940</name>
</gene>
<evidence type="ECO:0000313" key="3">
    <source>
        <dbReference type="Proteomes" id="UP000442990"/>
    </source>
</evidence>
<dbReference type="EMBL" id="WBKG01000030">
    <property type="protein sequence ID" value="KAB1982834.1"/>
    <property type="molecule type" value="Genomic_DNA"/>
</dbReference>
<feature type="transmembrane region" description="Helical" evidence="1">
    <location>
        <begin position="39"/>
        <end position="58"/>
    </location>
</feature>
<dbReference type="AlphaFoldDB" id="A0A7J5D8G8"/>
<comment type="caution">
    <text evidence="2">The sequence shown here is derived from an EMBL/GenBank/DDBJ whole genome shotgun (WGS) entry which is preliminary data.</text>
</comment>
<keyword evidence="1" id="KW-1133">Transmembrane helix</keyword>
<keyword evidence="3" id="KW-1185">Reference proteome</keyword>
<keyword evidence="1" id="KW-0472">Membrane</keyword>
<protein>
    <submittedName>
        <fullName evidence="2">Uncharacterized protein</fullName>
    </submittedName>
</protein>
<proteinExistence type="predicted"/>
<organism evidence="2 3">
    <name type="scientific">Streptomyces triticiradicis</name>
    <dbReference type="NCBI Taxonomy" id="2651189"/>
    <lineage>
        <taxon>Bacteria</taxon>
        <taxon>Bacillati</taxon>
        <taxon>Actinomycetota</taxon>
        <taxon>Actinomycetes</taxon>
        <taxon>Kitasatosporales</taxon>
        <taxon>Streptomycetaceae</taxon>
        <taxon>Streptomyces</taxon>
    </lineage>
</organism>
<dbReference type="Proteomes" id="UP000442990">
    <property type="component" value="Unassembled WGS sequence"/>
</dbReference>
<name>A0A7J5D8G8_9ACTN</name>